<dbReference type="PANTHER" id="PTHR11228:SF7">
    <property type="entry name" value="PQQA PEPTIDE CYCLASE"/>
    <property type="match status" value="1"/>
</dbReference>
<proteinExistence type="predicted"/>
<dbReference type="InterPro" id="IPR050377">
    <property type="entry name" value="Radical_SAM_PqqE_MftC-like"/>
</dbReference>
<dbReference type="Pfam" id="PF04055">
    <property type="entry name" value="Radical_SAM"/>
    <property type="match status" value="1"/>
</dbReference>
<dbReference type="SUPFAM" id="SSF102114">
    <property type="entry name" value="Radical SAM enzymes"/>
    <property type="match status" value="1"/>
</dbReference>
<accession>A0ABV7D0L9</accession>
<keyword evidence="4" id="KW-0408">Iron</keyword>
<dbReference type="Proteomes" id="UP001595444">
    <property type="component" value="Unassembled WGS sequence"/>
</dbReference>
<dbReference type="InterPro" id="IPR058240">
    <property type="entry name" value="rSAM_sf"/>
</dbReference>
<name>A0ABV7D0L9_9PROT</name>
<feature type="domain" description="Radical SAM core" evidence="6">
    <location>
        <begin position="27"/>
        <end position="240"/>
    </location>
</feature>
<dbReference type="InterPro" id="IPR013785">
    <property type="entry name" value="Aldolase_TIM"/>
</dbReference>
<keyword evidence="3" id="KW-0479">Metal-binding</keyword>
<reference evidence="8" key="1">
    <citation type="journal article" date="2019" name="Int. J. Syst. Evol. Microbiol.">
        <title>The Global Catalogue of Microorganisms (GCM) 10K type strain sequencing project: providing services to taxonomists for standard genome sequencing and annotation.</title>
        <authorList>
            <consortium name="The Broad Institute Genomics Platform"/>
            <consortium name="The Broad Institute Genome Sequencing Center for Infectious Disease"/>
            <person name="Wu L."/>
            <person name="Ma J."/>
        </authorList>
    </citation>
    <scope>NUCLEOTIDE SEQUENCE [LARGE SCALE GENOMIC DNA]</scope>
    <source>
        <strain evidence="8">KCTC 62164</strain>
    </source>
</reference>
<keyword evidence="5" id="KW-0411">Iron-sulfur</keyword>
<dbReference type="CDD" id="cd21109">
    <property type="entry name" value="SPASM"/>
    <property type="match status" value="1"/>
</dbReference>
<dbReference type="InterPro" id="IPR007197">
    <property type="entry name" value="rSAM"/>
</dbReference>
<evidence type="ECO:0000256" key="3">
    <source>
        <dbReference type="ARBA" id="ARBA00022723"/>
    </source>
</evidence>
<dbReference type="SFLD" id="SFLDS00029">
    <property type="entry name" value="Radical_SAM"/>
    <property type="match status" value="1"/>
</dbReference>
<sequence>MQLRNFDFSRKIFYHPDRVAELKQGGRPFPVTVEIDLTNRCNHNCSFCFYAEHINTDQSTLKVDVIKNALVELKEMGARGVSFTGGGEPMVHPHFTDILAHAAATGLDCGLITNGSAITKKNVEVLARDLAWIRVSAAGGTPESYAKVQGKDHFDRVVANIALLKAEKDRIGSAINIGVRMLVTPENLFSVPNLAKILAEMDVDYLQVAPDQFTEDDGAFWNDPATQAVFTEANSYFSMSHTRLLTSGYVWYQDQLEKPQACYAHYFQIAVLAEGHITFCKNARGAEKFYIGNINENSVQEIWNSVTNEELEAWVKPSNCGLYCKHIQMNLALEDVVHPDPDMSPNFVG</sequence>
<comment type="cofactor">
    <cofactor evidence="1">
        <name>[4Fe-4S] cluster</name>
        <dbReference type="ChEBI" id="CHEBI:49883"/>
    </cofactor>
</comment>
<protein>
    <submittedName>
        <fullName evidence="7">Radical SAM protein</fullName>
    </submittedName>
</protein>
<evidence type="ECO:0000256" key="2">
    <source>
        <dbReference type="ARBA" id="ARBA00022691"/>
    </source>
</evidence>
<dbReference type="CDD" id="cd01335">
    <property type="entry name" value="Radical_SAM"/>
    <property type="match status" value="1"/>
</dbReference>
<evidence type="ECO:0000256" key="4">
    <source>
        <dbReference type="ARBA" id="ARBA00023004"/>
    </source>
</evidence>
<dbReference type="InterPro" id="IPR023885">
    <property type="entry name" value="4Fe4S-binding_SPASM_dom"/>
</dbReference>
<evidence type="ECO:0000259" key="6">
    <source>
        <dbReference type="PROSITE" id="PS51918"/>
    </source>
</evidence>
<evidence type="ECO:0000256" key="1">
    <source>
        <dbReference type="ARBA" id="ARBA00001966"/>
    </source>
</evidence>
<gene>
    <name evidence="7" type="ORF">ACFOKA_01415</name>
</gene>
<dbReference type="SFLD" id="SFLDG01067">
    <property type="entry name" value="SPASM/twitch_domain_containing"/>
    <property type="match status" value="1"/>
</dbReference>
<keyword evidence="2" id="KW-0949">S-adenosyl-L-methionine</keyword>
<dbReference type="PANTHER" id="PTHR11228">
    <property type="entry name" value="RADICAL SAM DOMAIN PROTEIN"/>
    <property type="match status" value="1"/>
</dbReference>
<dbReference type="Gene3D" id="3.20.20.70">
    <property type="entry name" value="Aldolase class I"/>
    <property type="match status" value="1"/>
</dbReference>
<evidence type="ECO:0000313" key="7">
    <source>
        <dbReference type="EMBL" id="MFC3050556.1"/>
    </source>
</evidence>
<organism evidence="7 8">
    <name type="scientific">Kordiimonas pumila</name>
    <dbReference type="NCBI Taxonomy" id="2161677"/>
    <lineage>
        <taxon>Bacteria</taxon>
        <taxon>Pseudomonadati</taxon>
        <taxon>Pseudomonadota</taxon>
        <taxon>Alphaproteobacteria</taxon>
        <taxon>Kordiimonadales</taxon>
        <taxon>Kordiimonadaceae</taxon>
        <taxon>Kordiimonas</taxon>
    </lineage>
</organism>
<comment type="caution">
    <text evidence="7">The sequence shown here is derived from an EMBL/GenBank/DDBJ whole genome shotgun (WGS) entry which is preliminary data.</text>
</comment>
<keyword evidence="8" id="KW-1185">Reference proteome</keyword>
<dbReference type="EMBL" id="JBHRSL010000001">
    <property type="protein sequence ID" value="MFC3050556.1"/>
    <property type="molecule type" value="Genomic_DNA"/>
</dbReference>
<dbReference type="RefSeq" id="WP_194214931.1">
    <property type="nucleotide sequence ID" value="NZ_CP061205.1"/>
</dbReference>
<dbReference type="PROSITE" id="PS51918">
    <property type="entry name" value="RADICAL_SAM"/>
    <property type="match status" value="1"/>
</dbReference>
<dbReference type="Pfam" id="PF13186">
    <property type="entry name" value="SPASM"/>
    <property type="match status" value="1"/>
</dbReference>
<evidence type="ECO:0000313" key="8">
    <source>
        <dbReference type="Proteomes" id="UP001595444"/>
    </source>
</evidence>
<evidence type="ECO:0000256" key="5">
    <source>
        <dbReference type="ARBA" id="ARBA00023014"/>
    </source>
</evidence>